<dbReference type="GO" id="GO:0008138">
    <property type="term" value="F:protein tyrosine/serine/threonine phosphatase activity"/>
    <property type="evidence" value="ECO:0007669"/>
    <property type="project" value="InterPro"/>
</dbReference>
<dbReference type="SUPFAM" id="SSF52799">
    <property type="entry name" value="(Phosphotyrosine protein) phosphatases II"/>
    <property type="match status" value="1"/>
</dbReference>
<dbReference type="InterPro" id="IPR000340">
    <property type="entry name" value="Dual-sp_phosphatase_cat-dom"/>
</dbReference>
<dbReference type="RefSeq" id="XP_030638832.1">
    <property type="nucleotide sequence ID" value="XM_030782972.1"/>
</dbReference>
<evidence type="ECO:0000259" key="8">
    <source>
        <dbReference type="PROSITE" id="PS50056"/>
    </source>
</evidence>
<dbReference type="PROSITE" id="PS50056">
    <property type="entry name" value="TYR_PHOSPHATASE_2"/>
    <property type="match status" value="1"/>
</dbReference>
<dbReference type="Pfam" id="PF00782">
    <property type="entry name" value="DSPc"/>
    <property type="match status" value="1"/>
</dbReference>
<evidence type="ECO:0000256" key="6">
    <source>
        <dbReference type="PIRSR" id="PIRSR620405-1"/>
    </source>
</evidence>
<evidence type="ECO:0000313" key="10">
    <source>
        <dbReference type="RefSeq" id="XP_030638832.1"/>
    </source>
</evidence>
<dbReference type="PRINTS" id="PR01908">
    <property type="entry name" value="ADSPHPHTASE"/>
</dbReference>
<dbReference type="InterPro" id="IPR000387">
    <property type="entry name" value="Tyr_Pase_dom"/>
</dbReference>
<name>A0A6J2W3R4_CHACN</name>
<protein>
    <submittedName>
        <fullName evidence="10">Dual specificity protein phosphatase 3b</fullName>
    </submittedName>
</protein>
<evidence type="ECO:0000256" key="3">
    <source>
        <dbReference type="ARBA" id="ARBA00022912"/>
    </source>
</evidence>
<dbReference type="GO" id="GO:0005737">
    <property type="term" value="C:cytoplasm"/>
    <property type="evidence" value="ECO:0007669"/>
    <property type="project" value="TreeGrafter"/>
</dbReference>
<dbReference type="OrthoDB" id="253091at2759"/>
<accession>A0A6J2W3R4</accession>
<comment type="similarity">
    <text evidence="1">Belongs to the protein-tyrosine phosphatase family. Non-receptor class dual specificity subfamily.</text>
</comment>
<dbReference type="Gene3D" id="3.90.190.10">
    <property type="entry name" value="Protein tyrosine phosphatase superfamily"/>
    <property type="match status" value="1"/>
</dbReference>
<dbReference type="InterPro" id="IPR029021">
    <property type="entry name" value="Prot-tyrosine_phosphatase-like"/>
</dbReference>
<comment type="catalytic activity">
    <reaction evidence="5">
        <text>O-phospho-L-threonyl-[protein] + H2O = L-threonyl-[protein] + phosphate</text>
        <dbReference type="Rhea" id="RHEA:47004"/>
        <dbReference type="Rhea" id="RHEA-COMP:11060"/>
        <dbReference type="Rhea" id="RHEA-COMP:11605"/>
        <dbReference type="ChEBI" id="CHEBI:15377"/>
        <dbReference type="ChEBI" id="CHEBI:30013"/>
        <dbReference type="ChEBI" id="CHEBI:43474"/>
        <dbReference type="ChEBI" id="CHEBI:61977"/>
        <dbReference type="EC" id="3.1.3.16"/>
    </reaction>
</comment>
<organism evidence="9 10">
    <name type="scientific">Chanos chanos</name>
    <name type="common">Milkfish</name>
    <name type="synonym">Mugil chanos</name>
    <dbReference type="NCBI Taxonomy" id="29144"/>
    <lineage>
        <taxon>Eukaryota</taxon>
        <taxon>Metazoa</taxon>
        <taxon>Chordata</taxon>
        <taxon>Craniata</taxon>
        <taxon>Vertebrata</taxon>
        <taxon>Euteleostomi</taxon>
        <taxon>Actinopterygii</taxon>
        <taxon>Neopterygii</taxon>
        <taxon>Teleostei</taxon>
        <taxon>Ostariophysi</taxon>
        <taxon>Gonorynchiformes</taxon>
        <taxon>Chanidae</taxon>
        <taxon>Chanos</taxon>
    </lineage>
</organism>
<dbReference type="InterPro" id="IPR016130">
    <property type="entry name" value="Tyr_Pase_AS"/>
</dbReference>
<gene>
    <name evidence="10" type="primary">dusp3b</name>
</gene>
<proteinExistence type="inferred from homology"/>
<dbReference type="PROSITE" id="PS50054">
    <property type="entry name" value="TYR_PHOSPHATASE_DUAL"/>
    <property type="match status" value="1"/>
</dbReference>
<dbReference type="GO" id="GO:0004722">
    <property type="term" value="F:protein serine/threonine phosphatase activity"/>
    <property type="evidence" value="ECO:0007669"/>
    <property type="project" value="UniProtKB-EC"/>
</dbReference>
<keyword evidence="3" id="KW-0904">Protein phosphatase</keyword>
<dbReference type="AlphaFoldDB" id="A0A6J2W3R4"/>
<dbReference type="SMART" id="SM00195">
    <property type="entry name" value="DSPc"/>
    <property type="match status" value="1"/>
</dbReference>
<feature type="domain" description="Tyrosine-protein phosphatase" evidence="7">
    <location>
        <begin position="28"/>
        <end position="180"/>
    </location>
</feature>
<comment type="catalytic activity">
    <reaction evidence="4">
        <text>O-phospho-L-seryl-[protein] + H2O = L-seryl-[protein] + phosphate</text>
        <dbReference type="Rhea" id="RHEA:20629"/>
        <dbReference type="Rhea" id="RHEA-COMP:9863"/>
        <dbReference type="Rhea" id="RHEA-COMP:11604"/>
        <dbReference type="ChEBI" id="CHEBI:15377"/>
        <dbReference type="ChEBI" id="CHEBI:29999"/>
        <dbReference type="ChEBI" id="CHEBI:43474"/>
        <dbReference type="ChEBI" id="CHEBI:83421"/>
        <dbReference type="EC" id="3.1.3.16"/>
    </reaction>
</comment>
<sequence length="242" mass="26902">MSDYEVSVQQLNDLLMDENGDFRMPSKHFNEVYPGIYLGDESVATDVRRLQKLGVTHILNAAEGKLLMHVDTCAEFYADSGITYHGIPASDTDQFDLSTYFQEGADYIEMALAHKHGEGKVYVHCQKGYSRSASIVIAYLMICHGMDARVAVATVREKREIGPNDGFLRQLCHLNDKLQDNRRCTVWSMLYETVLVRLLMSSLKAVLLGHAGVLDVCLRAKLFCSAGAAGFFSLSHGVLAKD</sequence>
<dbReference type="PRINTS" id="PR01909">
    <property type="entry name" value="ADSPHPHTASEA"/>
</dbReference>
<keyword evidence="2" id="KW-0378">Hydrolase</keyword>
<dbReference type="InterPro" id="IPR020422">
    <property type="entry name" value="TYR_PHOSPHATASE_DUAL_dom"/>
</dbReference>
<feature type="active site" description="Phosphocysteine intermediate" evidence="6">
    <location>
        <position position="125"/>
    </location>
</feature>
<dbReference type="GO" id="GO:0033549">
    <property type="term" value="F:MAP kinase phosphatase activity"/>
    <property type="evidence" value="ECO:0007669"/>
    <property type="project" value="TreeGrafter"/>
</dbReference>
<dbReference type="PANTHER" id="PTHR45682">
    <property type="entry name" value="AGAP008228-PA"/>
    <property type="match status" value="1"/>
</dbReference>
<evidence type="ECO:0000256" key="5">
    <source>
        <dbReference type="ARBA" id="ARBA00048336"/>
    </source>
</evidence>
<dbReference type="PANTHER" id="PTHR45682:SF15">
    <property type="entry name" value="DUAL SPECIFICITY PROTEIN PHOSPHATASE"/>
    <property type="match status" value="1"/>
</dbReference>
<reference evidence="10" key="1">
    <citation type="submission" date="2025-08" db="UniProtKB">
        <authorList>
            <consortium name="RefSeq"/>
        </authorList>
    </citation>
    <scope>IDENTIFICATION</scope>
</reference>
<evidence type="ECO:0000256" key="1">
    <source>
        <dbReference type="ARBA" id="ARBA00008601"/>
    </source>
</evidence>
<dbReference type="Proteomes" id="UP000504632">
    <property type="component" value="Chromosome 8"/>
</dbReference>
<dbReference type="GO" id="GO:0043409">
    <property type="term" value="P:negative regulation of MAPK cascade"/>
    <property type="evidence" value="ECO:0007669"/>
    <property type="project" value="TreeGrafter"/>
</dbReference>
<evidence type="ECO:0000259" key="7">
    <source>
        <dbReference type="PROSITE" id="PS50054"/>
    </source>
</evidence>
<keyword evidence="9" id="KW-1185">Reference proteome</keyword>
<evidence type="ECO:0000256" key="2">
    <source>
        <dbReference type="ARBA" id="ARBA00022801"/>
    </source>
</evidence>
<dbReference type="GeneID" id="115819459"/>
<dbReference type="InParanoid" id="A0A6J2W3R4"/>
<dbReference type="PROSITE" id="PS00383">
    <property type="entry name" value="TYR_PHOSPHATASE_1"/>
    <property type="match status" value="1"/>
</dbReference>
<evidence type="ECO:0000256" key="4">
    <source>
        <dbReference type="ARBA" id="ARBA00047761"/>
    </source>
</evidence>
<dbReference type="FunCoup" id="A0A6J2W3R4">
    <property type="interactions" value="190"/>
</dbReference>
<feature type="domain" description="Tyrosine specific protein phosphatases" evidence="8">
    <location>
        <begin position="105"/>
        <end position="159"/>
    </location>
</feature>
<dbReference type="CTD" id="568344"/>
<dbReference type="InterPro" id="IPR020405">
    <property type="entry name" value="Atypical_DUSP_subfamA"/>
</dbReference>
<evidence type="ECO:0000313" key="9">
    <source>
        <dbReference type="Proteomes" id="UP000504632"/>
    </source>
</evidence>